<evidence type="ECO:0000256" key="1">
    <source>
        <dbReference type="SAM" id="Phobius"/>
    </source>
</evidence>
<sequence length="122" mass="13554">MGCSAEICLSAQPTKCKRAGKEENDSKDDKRRAAHIHSWRLLLRKADNHYEKNICCSQQGISLESLWRDLPQPKPSKKQFEQWHAMGCKFAAIAAGGSIYALVLVAGLNLRVQLGEMDGTTP</sequence>
<keyword evidence="1" id="KW-0812">Transmembrane</keyword>
<protein>
    <submittedName>
        <fullName evidence="2">Uncharacterized protein</fullName>
    </submittedName>
</protein>
<dbReference type="HOGENOM" id="CLU_2028155_0_0_1"/>
<feature type="transmembrane region" description="Helical" evidence="1">
    <location>
        <begin position="87"/>
        <end position="108"/>
    </location>
</feature>
<proteinExistence type="predicted"/>
<dbReference type="AlphaFoldDB" id="F8NE29"/>
<reference evidence="2" key="1">
    <citation type="submission" date="2011-04" db="EMBL/GenBank/DDBJ databases">
        <title>Evolution of plant cell wall degrading machinery underlies the functional diversity of forest fungi.</title>
        <authorList>
            <consortium name="US DOE Joint Genome Institute (JGI-PGF)"/>
            <person name="Eastwood D.C."/>
            <person name="Floudas D."/>
            <person name="Binder M."/>
            <person name="Majcherczyk A."/>
            <person name="Schneider P."/>
            <person name="Aerts A."/>
            <person name="Asiegbu F.O."/>
            <person name="Baker S.E."/>
            <person name="Barry K."/>
            <person name="Bendiksby M."/>
            <person name="Blumentritt M."/>
            <person name="Coutinho P.M."/>
            <person name="Cullen D."/>
            <person name="Cullen D."/>
            <person name="Gathman A."/>
            <person name="Goodell B."/>
            <person name="Henrissat B."/>
            <person name="Ihrmark K."/>
            <person name="Kauserud H."/>
            <person name="Kohler A."/>
            <person name="LaButti K."/>
            <person name="Lapidus A."/>
            <person name="Lavin J.L."/>
            <person name="Lee Y.-H."/>
            <person name="Lindquist E."/>
            <person name="Lilly W."/>
            <person name="Lucas S."/>
            <person name="Morin E."/>
            <person name="Murat C."/>
            <person name="Oguiza J.A."/>
            <person name="Park J."/>
            <person name="Pisabarro A.G."/>
            <person name="Riley R."/>
            <person name="Rosling A."/>
            <person name="Salamov A."/>
            <person name="Schmidt O."/>
            <person name="Schmutz J."/>
            <person name="Skrede I."/>
            <person name="Stenlid J."/>
            <person name="Wiebenga A."/>
            <person name="Xie X."/>
            <person name="Kues U."/>
            <person name="Hibbett D.S."/>
            <person name="Hoffmeister D."/>
            <person name="Hogberg N."/>
            <person name="Martin F."/>
            <person name="Grigoriev I.V."/>
            <person name="Watkinson S.C."/>
        </authorList>
    </citation>
    <scope>NUCLEOTIDE SEQUENCE</scope>
    <source>
        <strain evidence="2">S7.9</strain>
    </source>
</reference>
<dbReference type="KEGG" id="sla:SERLADRAFT_404564"/>
<dbReference type="GeneID" id="18812385"/>
<keyword evidence="1" id="KW-0472">Membrane</keyword>
<dbReference type="EMBL" id="GL945428">
    <property type="protein sequence ID" value="EGO30358.1"/>
    <property type="molecule type" value="Genomic_DNA"/>
</dbReference>
<gene>
    <name evidence="2" type="ORF">SERLADRAFT_404564</name>
</gene>
<evidence type="ECO:0000313" key="2">
    <source>
        <dbReference type="EMBL" id="EGO30358.1"/>
    </source>
</evidence>
<name>F8NE29_SERL9</name>
<dbReference type="RefSeq" id="XP_007312242.1">
    <property type="nucleotide sequence ID" value="XM_007312180.1"/>
</dbReference>
<accession>F8NE29</accession>
<keyword evidence="1" id="KW-1133">Transmembrane helix</keyword>
<organism>
    <name type="scientific">Serpula lacrymans var. lacrymans (strain S7.9)</name>
    <name type="common">Dry rot fungus</name>
    <dbReference type="NCBI Taxonomy" id="578457"/>
    <lineage>
        <taxon>Eukaryota</taxon>
        <taxon>Fungi</taxon>
        <taxon>Dikarya</taxon>
        <taxon>Basidiomycota</taxon>
        <taxon>Agaricomycotina</taxon>
        <taxon>Agaricomycetes</taxon>
        <taxon>Agaricomycetidae</taxon>
        <taxon>Boletales</taxon>
        <taxon>Coniophorineae</taxon>
        <taxon>Serpulaceae</taxon>
        <taxon>Serpula</taxon>
    </lineage>
</organism>
<dbReference type="OrthoDB" id="2691888at2759"/>
<dbReference type="Proteomes" id="UP000008064">
    <property type="component" value="Unassembled WGS sequence"/>
</dbReference>